<dbReference type="Proteomes" id="UP000053617">
    <property type="component" value="Unassembled WGS sequence"/>
</dbReference>
<evidence type="ECO:0000256" key="4">
    <source>
        <dbReference type="ARBA" id="ARBA00023242"/>
    </source>
</evidence>
<evidence type="ECO:0000313" key="6">
    <source>
        <dbReference type="EMBL" id="KIX00601.1"/>
    </source>
</evidence>
<name>A0A0D2IBD6_9EURO</name>
<dbReference type="RefSeq" id="XP_013267737.1">
    <property type="nucleotide sequence ID" value="XM_013412283.1"/>
</dbReference>
<evidence type="ECO:0000256" key="1">
    <source>
        <dbReference type="ARBA" id="ARBA00004123"/>
    </source>
</evidence>
<evidence type="ECO:0000256" key="3">
    <source>
        <dbReference type="ARBA" id="ARBA00023125"/>
    </source>
</evidence>
<feature type="compositionally biased region" description="Polar residues" evidence="5">
    <location>
        <begin position="93"/>
        <end position="103"/>
    </location>
</feature>
<dbReference type="AlphaFoldDB" id="A0A0D2IBD6"/>
<dbReference type="PANTHER" id="PTHR46910">
    <property type="entry name" value="TRANSCRIPTION FACTOR PDR1"/>
    <property type="match status" value="1"/>
</dbReference>
<feature type="region of interest" description="Disordered" evidence="5">
    <location>
        <begin position="93"/>
        <end position="117"/>
    </location>
</feature>
<feature type="compositionally biased region" description="Polar residues" evidence="5">
    <location>
        <begin position="176"/>
        <end position="191"/>
    </location>
</feature>
<dbReference type="GO" id="GO:0046872">
    <property type="term" value="F:metal ion binding"/>
    <property type="evidence" value="ECO:0007669"/>
    <property type="project" value="UniProtKB-KW"/>
</dbReference>
<dbReference type="HOGENOM" id="CLU_030661_0_0_1"/>
<dbReference type="GO" id="GO:0005634">
    <property type="term" value="C:nucleus"/>
    <property type="evidence" value="ECO:0007669"/>
    <property type="project" value="UniProtKB-SubCell"/>
</dbReference>
<evidence type="ECO:0000256" key="2">
    <source>
        <dbReference type="ARBA" id="ARBA00022723"/>
    </source>
</evidence>
<reference evidence="6 7" key="1">
    <citation type="submission" date="2015-01" db="EMBL/GenBank/DDBJ databases">
        <title>The Genome Sequence of Rhinocladiella mackenzie CBS 650.93.</title>
        <authorList>
            <consortium name="The Broad Institute Genomics Platform"/>
            <person name="Cuomo C."/>
            <person name="de Hoog S."/>
            <person name="Gorbushina A."/>
            <person name="Stielow B."/>
            <person name="Teixiera M."/>
            <person name="Abouelleil A."/>
            <person name="Chapman S.B."/>
            <person name="Priest M."/>
            <person name="Young S.K."/>
            <person name="Wortman J."/>
            <person name="Nusbaum C."/>
            <person name="Birren B."/>
        </authorList>
    </citation>
    <scope>NUCLEOTIDE SEQUENCE [LARGE SCALE GENOMIC DNA]</scope>
    <source>
        <strain evidence="6 7">CBS 650.93</strain>
    </source>
</reference>
<keyword evidence="7" id="KW-1185">Reference proteome</keyword>
<evidence type="ECO:0008006" key="8">
    <source>
        <dbReference type="Google" id="ProtNLM"/>
    </source>
</evidence>
<dbReference type="EMBL" id="KN847482">
    <property type="protein sequence ID" value="KIX00601.1"/>
    <property type="molecule type" value="Genomic_DNA"/>
</dbReference>
<comment type="subcellular location">
    <subcellularLocation>
        <location evidence="1">Nucleus</location>
    </subcellularLocation>
</comment>
<dbReference type="GO" id="GO:0003677">
    <property type="term" value="F:DNA binding"/>
    <property type="evidence" value="ECO:0007669"/>
    <property type="project" value="UniProtKB-KW"/>
</dbReference>
<dbReference type="OrthoDB" id="4160593at2759"/>
<dbReference type="GeneID" id="25297737"/>
<keyword evidence="4" id="KW-0539">Nucleus</keyword>
<proteinExistence type="predicted"/>
<feature type="region of interest" description="Disordered" evidence="5">
    <location>
        <begin position="174"/>
        <end position="199"/>
    </location>
</feature>
<protein>
    <recommendedName>
        <fullName evidence="8">Transcription factor domain-containing protein</fullName>
    </recommendedName>
</protein>
<gene>
    <name evidence="6" type="ORF">Z518_09666</name>
</gene>
<dbReference type="InterPro" id="IPR050987">
    <property type="entry name" value="AtrR-like"/>
</dbReference>
<accession>A0A0D2IBD6</accession>
<dbReference type="CDD" id="cd12148">
    <property type="entry name" value="fungal_TF_MHR"/>
    <property type="match status" value="1"/>
</dbReference>
<evidence type="ECO:0000313" key="7">
    <source>
        <dbReference type="Proteomes" id="UP000053617"/>
    </source>
</evidence>
<evidence type="ECO:0000256" key="5">
    <source>
        <dbReference type="SAM" id="MobiDB-lite"/>
    </source>
</evidence>
<dbReference type="VEuPathDB" id="FungiDB:Z518_09666"/>
<keyword evidence="3" id="KW-0238">DNA-binding</keyword>
<sequence>MTDLNHLSNQPFLTRDNWLAPASPACYSDMGPEMAPWTTIDHRPAFEAAADPNPTIHRRAHTFPTFGNDEYSWTQQPDPPVSAGAFSEIPSIEVTSPESSRPQSPLVPPEQSGSPLGFSIPYRSSLFDVNDEPIGGQPPEHVESPPFLAMHRNLEEQIDYYGDYLSPIDQPPPISRRSSVASSLNDASTPETLARSHTRLHRSQTLPTTLNFKKPPNQDQLNMTLRSPRTRNYLQVYFQKVHPEFPVLDPRAFASRQPSGNTILTYQTLLAAAIGALQHHQSRALSSPYMRLAMSLHSEIDMWGSLSGVHCAILLAIYCFYEESMSFNDEVDQHRTKIVDSLHPAVNLWLHICQTAHTCLDLGLNLGFLSSAGSISMVSADKRNLVEVQMQAMFRNTFRVVYILDRRISRLKRRPTAIHEADLDADLVLEMMIDASEPLTVAAA</sequence>
<dbReference type="STRING" id="1442369.A0A0D2IBD6"/>
<dbReference type="PANTHER" id="PTHR46910:SF3">
    <property type="entry name" value="HALOTOLERANCE PROTEIN 9-RELATED"/>
    <property type="match status" value="1"/>
</dbReference>
<dbReference type="GO" id="GO:0003700">
    <property type="term" value="F:DNA-binding transcription factor activity"/>
    <property type="evidence" value="ECO:0007669"/>
    <property type="project" value="InterPro"/>
</dbReference>
<organism evidence="6 7">
    <name type="scientific">Rhinocladiella mackenziei CBS 650.93</name>
    <dbReference type="NCBI Taxonomy" id="1442369"/>
    <lineage>
        <taxon>Eukaryota</taxon>
        <taxon>Fungi</taxon>
        <taxon>Dikarya</taxon>
        <taxon>Ascomycota</taxon>
        <taxon>Pezizomycotina</taxon>
        <taxon>Eurotiomycetes</taxon>
        <taxon>Chaetothyriomycetidae</taxon>
        <taxon>Chaetothyriales</taxon>
        <taxon>Herpotrichiellaceae</taxon>
        <taxon>Rhinocladiella</taxon>
    </lineage>
</organism>
<keyword evidence="2" id="KW-0479">Metal-binding</keyword>